<evidence type="ECO:0000313" key="2">
    <source>
        <dbReference type="EMBL" id="KAK7057856.1"/>
    </source>
</evidence>
<dbReference type="EMBL" id="JAWWNJ010000004">
    <property type="protein sequence ID" value="KAK7057856.1"/>
    <property type="molecule type" value="Genomic_DNA"/>
</dbReference>
<dbReference type="Proteomes" id="UP001362999">
    <property type="component" value="Unassembled WGS sequence"/>
</dbReference>
<gene>
    <name evidence="2" type="ORF">R3P38DRAFT_2843377</name>
</gene>
<reference evidence="2 3" key="1">
    <citation type="journal article" date="2024" name="J Genomics">
        <title>Draft genome sequencing and assembly of Favolaschia claudopus CIRM-BRFM 2984 isolated from oak limbs.</title>
        <authorList>
            <person name="Navarro D."/>
            <person name="Drula E."/>
            <person name="Chaduli D."/>
            <person name="Cazenave R."/>
            <person name="Ahrendt S."/>
            <person name="Wang J."/>
            <person name="Lipzen A."/>
            <person name="Daum C."/>
            <person name="Barry K."/>
            <person name="Grigoriev I.V."/>
            <person name="Favel A."/>
            <person name="Rosso M.N."/>
            <person name="Martin F."/>
        </authorList>
    </citation>
    <scope>NUCLEOTIDE SEQUENCE [LARGE SCALE GENOMIC DNA]</scope>
    <source>
        <strain evidence="2 3">CIRM-BRFM 2984</strain>
    </source>
</reference>
<accession>A0AAW0E3Z4</accession>
<sequence length="267" mass="30358">MGNGPSVFERSPQEHAEAAAEELERLRATVIWPPAPLQRPGCVLVQFYAYRYKVRDDLRPDMEALVPLEKSGNLSFHAVRRLWGLETCSMIERRPGHLKLGLPPDLNFLPADTVKKMVERYGCIKVIEPHASYETLIKRQIRYIALAGASFLRSYQILAVASARSDVRATSAFLQRISSKRFYITRSHYIMVDSGAVTRLSLLVLSTLVLWVVRQPIEFLLRAVLWPSVILRIIFFVSFGFLFFVAPEYYAEALGLDDEKLVIVLSA</sequence>
<keyword evidence="1" id="KW-1133">Transmembrane helix</keyword>
<feature type="transmembrane region" description="Helical" evidence="1">
    <location>
        <begin position="189"/>
        <end position="213"/>
    </location>
</feature>
<name>A0AAW0E3Z4_9AGAR</name>
<protein>
    <submittedName>
        <fullName evidence="2">Uncharacterized protein</fullName>
    </submittedName>
</protein>
<proteinExistence type="predicted"/>
<keyword evidence="1" id="KW-0472">Membrane</keyword>
<comment type="caution">
    <text evidence="2">The sequence shown here is derived from an EMBL/GenBank/DDBJ whole genome shotgun (WGS) entry which is preliminary data.</text>
</comment>
<feature type="transmembrane region" description="Helical" evidence="1">
    <location>
        <begin position="225"/>
        <end position="246"/>
    </location>
</feature>
<organism evidence="2 3">
    <name type="scientific">Favolaschia claudopus</name>
    <dbReference type="NCBI Taxonomy" id="2862362"/>
    <lineage>
        <taxon>Eukaryota</taxon>
        <taxon>Fungi</taxon>
        <taxon>Dikarya</taxon>
        <taxon>Basidiomycota</taxon>
        <taxon>Agaricomycotina</taxon>
        <taxon>Agaricomycetes</taxon>
        <taxon>Agaricomycetidae</taxon>
        <taxon>Agaricales</taxon>
        <taxon>Marasmiineae</taxon>
        <taxon>Mycenaceae</taxon>
        <taxon>Favolaschia</taxon>
    </lineage>
</organism>
<keyword evidence="3" id="KW-1185">Reference proteome</keyword>
<dbReference type="AlphaFoldDB" id="A0AAW0E3Z4"/>
<evidence type="ECO:0000313" key="3">
    <source>
        <dbReference type="Proteomes" id="UP001362999"/>
    </source>
</evidence>
<evidence type="ECO:0000256" key="1">
    <source>
        <dbReference type="SAM" id="Phobius"/>
    </source>
</evidence>
<keyword evidence="1" id="KW-0812">Transmembrane</keyword>